<sequence>MYKIILIILAIIHKSGGITPLNQKEWKEFYLHDIFADIRRGKRLKTADHIQGNIPYVSSSAVNNGVDALIGNTGKIRKFADCITLANSGSVGKTFYHKYEFIASDHVTALKSDKLNEYSYLFVATIMQRLENKYSFNREINDMRINKEKIVLPVDESGNPDYTFMEQYVRQPVS</sequence>
<dbReference type="Proteomes" id="UP000644115">
    <property type="component" value="Unassembled WGS sequence"/>
</dbReference>
<keyword evidence="5" id="KW-0540">Nuclease</keyword>
<dbReference type="SUPFAM" id="SSF116734">
    <property type="entry name" value="DNA methylase specificity domain"/>
    <property type="match status" value="1"/>
</dbReference>
<dbReference type="Gene3D" id="3.90.220.20">
    <property type="entry name" value="DNA methylase specificity domains"/>
    <property type="match status" value="1"/>
</dbReference>
<keyword evidence="3" id="KW-0238">DNA-binding</keyword>
<keyword evidence="6" id="KW-1185">Reference proteome</keyword>
<organism evidence="5 6">
    <name type="scientific">Lentihominibacter faecis</name>
    <dbReference type="NCBI Taxonomy" id="2764712"/>
    <lineage>
        <taxon>Bacteria</taxon>
        <taxon>Bacillati</taxon>
        <taxon>Bacillota</taxon>
        <taxon>Clostridia</taxon>
        <taxon>Peptostreptococcales</taxon>
        <taxon>Anaerovoracaceae</taxon>
        <taxon>Lentihominibacter</taxon>
    </lineage>
</organism>
<name>A0A923NCK6_9FIRM</name>
<protein>
    <submittedName>
        <fullName evidence="5">Restriction endonuclease subunit S</fullName>
    </submittedName>
</protein>
<reference evidence="5" key="1">
    <citation type="submission" date="2020-08" db="EMBL/GenBank/DDBJ databases">
        <authorList>
            <person name="Liu C."/>
            <person name="Sun Q."/>
        </authorList>
    </citation>
    <scope>NUCLEOTIDE SEQUENCE</scope>
    <source>
        <strain evidence="5">BX16</strain>
    </source>
</reference>
<dbReference type="GO" id="GO:0003677">
    <property type="term" value="F:DNA binding"/>
    <property type="evidence" value="ECO:0007669"/>
    <property type="project" value="UniProtKB-KW"/>
</dbReference>
<dbReference type="InterPro" id="IPR000055">
    <property type="entry name" value="Restrct_endonuc_typeI_TRD"/>
</dbReference>
<dbReference type="GO" id="GO:0009307">
    <property type="term" value="P:DNA restriction-modification system"/>
    <property type="evidence" value="ECO:0007669"/>
    <property type="project" value="UniProtKB-KW"/>
</dbReference>
<dbReference type="GO" id="GO:0004519">
    <property type="term" value="F:endonuclease activity"/>
    <property type="evidence" value="ECO:0007669"/>
    <property type="project" value="UniProtKB-KW"/>
</dbReference>
<feature type="non-terminal residue" evidence="5">
    <location>
        <position position="174"/>
    </location>
</feature>
<evidence type="ECO:0000256" key="2">
    <source>
        <dbReference type="ARBA" id="ARBA00022747"/>
    </source>
</evidence>
<keyword evidence="5" id="KW-0378">Hydrolase</keyword>
<dbReference type="InterPro" id="IPR044946">
    <property type="entry name" value="Restrct_endonuc_typeI_TRD_sf"/>
</dbReference>
<comment type="similarity">
    <text evidence="1">Belongs to the type-I restriction system S methylase family.</text>
</comment>
<dbReference type="Pfam" id="PF01420">
    <property type="entry name" value="Methylase_S"/>
    <property type="match status" value="1"/>
</dbReference>
<evidence type="ECO:0000313" key="6">
    <source>
        <dbReference type="Proteomes" id="UP000644115"/>
    </source>
</evidence>
<evidence type="ECO:0000313" key="5">
    <source>
        <dbReference type="EMBL" id="MBC5999568.1"/>
    </source>
</evidence>
<keyword evidence="5" id="KW-0255">Endonuclease</keyword>
<evidence type="ECO:0000256" key="1">
    <source>
        <dbReference type="ARBA" id="ARBA00010923"/>
    </source>
</evidence>
<dbReference type="EMBL" id="JACRWC010000075">
    <property type="protein sequence ID" value="MBC5999568.1"/>
    <property type="molecule type" value="Genomic_DNA"/>
</dbReference>
<gene>
    <name evidence="5" type="ORF">H8876_06110</name>
</gene>
<feature type="domain" description="Type I restriction modification DNA specificity" evidence="4">
    <location>
        <begin position="24"/>
        <end position="170"/>
    </location>
</feature>
<evidence type="ECO:0000259" key="4">
    <source>
        <dbReference type="Pfam" id="PF01420"/>
    </source>
</evidence>
<proteinExistence type="inferred from homology"/>
<accession>A0A923NCK6</accession>
<evidence type="ECO:0000256" key="3">
    <source>
        <dbReference type="ARBA" id="ARBA00023125"/>
    </source>
</evidence>
<keyword evidence="2" id="KW-0680">Restriction system</keyword>
<comment type="caution">
    <text evidence="5">The sequence shown here is derived from an EMBL/GenBank/DDBJ whole genome shotgun (WGS) entry which is preliminary data.</text>
</comment>
<dbReference type="RefSeq" id="WP_249286991.1">
    <property type="nucleotide sequence ID" value="NZ_JACRWC010000075.1"/>
</dbReference>
<dbReference type="AlphaFoldDB" id="A0A923NCK6"/>